<reference evidence="1 2" key="1">
    <citation type="submission" date="2018-05" db="EMBL/GenBank/DDBJ databases">
        <title>Draft genome sequence of Scytalidium lignicola DSM 105466, a ubiquitous saprotrophic fungus.</title>
        <authorList>
            <person name="Buettner E."/>
            <person name="Gebauer A.M."/>
            <person name="Hofrichter M."/>
            <person name="Liers C."/>
            <person name="Kellner H."/>
        </authorList>
    </citation>
    <scope>NUCLEOTIDE SEQUENCE [LARGE SCALE GENOMIC DNA]</scope>
    <source>
        <strain evidence="1 2">DSM 105466</strain>
    </source>
</reference>
<evidence type="ECO:0000313" key="2">
    <source>
        <dbReference type="Proteomes" id="UP000258309"/>
    </source>
</evidence>
<accession>A0A3E2HFM1</accession>
<keyword evidence="2" id="KW-1185">Reference proteome</keyword>
<feature type="non-terminal residue" evidence="1">
    <location>
        <position position="229"/>
    </location>
</feature>
<name>A0A3E2HFM1_SCYLI</name>
<dbReference type="OMA" id="REREWWG"/>
<organism evidence="1 2">
    <name type="scientific">Scytalidium lignicola</name>
    <name type="common">Hyphomycete</name>
    <dbReference type="NCBI Taxonomy" id="5539"/>
    <lineage>
        <taxon>Eukaryota</taxon>
        <taxon>Fungi</taxon>
        <taxon>Dikarya</taxon>
        <taxon>Ascomycota</taxon>
        <taxon>Pezizomycotina</taxon>
        <taxon>Leotiomycetes</taxon>
        <taxon>Leotiomycetes incertae sedis</taxon>
        <taxon>Scytalidium</taxon>
    </lineage>
</organism>
<evidence type="ECO:0000313" key="1">
    <source>
        <dbReference type="EMBL" id="RFU31861.1"/>
    </source>
</evidence>
<dbReference type="STRING" id="5539.A0A3E2HFM1"/>
<feature type="non-terminal residue" evidence="1">
    <location>
        <position position="1"/>
    </location>
</feature>
<dbReference type="EMBL" id="NCSJ02000066">
    <property type="protein sequence ID" value="RFU31861.1"/>
    <property type="molecule type" value="Genomic_DNA"/>
</dbReference>
<proteinExistence type="predicted"/>
<comment type="caution">
    <text evidence="1">The sequence shown here is derived from an EMBL/GenBank/DDBJ whole genome shotgun (WGS) entry which is preliminary data.</text>
</comment>
<dbReference type="OrthoDB" id="3596146at2759"/>
<dbReference type="Proteomes" id="UP000258309">
    <property type="component" value="Unassembled WGS sequence"/>
</dbReference>
<gene>
    <name evidence="1" type="ORF">B7463_g4485</name>
</gene>
<sequence length="229" mass="25060">MAMSSAEILGARLLGEIKAEEGTLEDLLSSLRTTLLPPPSITGLPRLDGLIERHNSNATAKPKLSITGRGLPLLYHIISTLVTSRNGTVTVIDLDGRFSPSHLRCDLDHVYIFRPEISADIAGDGEIGAASAAQDLKKILESVEKFMLYGKHGSYDREWVGTMVNGGLGGDICVAWNGWLNVDREEVVRFPAGISVEEAIGEKEKRQEVVDGCGWRGRSRVGWYGWKEE</sequence>
<dbReference type="AlphaFoldDB" id="A0A3E2HFM1"/>
<protein>
    <submittedName>
        <fullName evidence="1">Uncharacterized protein</fullName>
    </submittedName>
</protein>